<protein>
    <submittedName>
        <fullName evidence="2">Uncharacterized protein</fullName>
    </submittedName>
</protein>
<accession>A0A2N5USB6</accession>
<name>A0A2N5USB6_9BASI</name>
<feature type="region of interest" description="Disordered" evidence="1">
    <location>
        <begin position="10"/>
        <end position="51"/>
    </location>
</feature>
<evidence type="ECO:0000313" key="2">
    <source>
        <dbReference type="EMBL" id="PLW40643.1"/>
    </source>
</evidence>
<sequence>MVCFLEELKNVPKTPLKPNRTPPKPIQANPGVASQPNIKVSEISSASFTPS</sequence>
<feature type="compositionally biased region" description="Polar residues" evidence="1">
    <location>
        <begin position="32"/>
        <end position="51"/>
    </location>
</feature>
<organism evidence="2 3">
    <name type="scientific">Puccinia coronata f. sp. avenae</name>
    <dbReference type="NCBI Taxonomy" id="200324"/>
    <lineage>
        <taxon>Eukaryota</taxon>
        <taxon>Fungi</taxon>
        <taxon>Dikarya</taxon>
        <taxon>Basidiomycota</taxon>
        <taxon>Pucciniomycotina</taxon>
        <taxon>Pucciniomycetes</taxon>
        <taxon>Pucciniales</taxon>
        <taxon>Pucciniaceae</taxon>
        <taxon>Puccinia</taxon>
    </lineage>
</organism>
<comment type="caution">
    <text evidence="2">The sequence shown here is derived from an EMBL/GenBank/DDBJ whole genome shotgun (WGS) entry which is preliminary data.</text>
</comment>
<evidence type="ECO:0000256" key="1">
    <source>
        <dbReference type="SAM" id="MobiDB-lite"/>
    </source>
</evidence>
<dbReference type="EMBL" id="PGCI01000099">
    <property type="protein sequence ID" value="PLW40643.1"/>
    <property type="molecule type" value="Genomic_DNA"/>
</dbReference>
<gene>
    <name evidence="2" type="ORF">PCASD_08320</name>
</gene>
<dbReference type="AlphaFoldDB" id="A0A2N5USB6"/>
<proteinExistence type="predicted"/>
<evidence type="ECO:0000313" key="3">
    <source>
        <dbReference type="Proteomes" id="UP000235392"/>
    </source>
</evidence>
<dbReference type="Proteomes" id="UP000235392">
    <property type="component" value="Unassembled WGS sequence"/>
</dbReference>
<reference evidence="2 3" key="1">
    <citation type="submission" date="2017-11" db="EMBL/GenBank/DDBJ databases">
        <title>De novo assembly and phasing of dikaryotic genomes from two isolates of Puccinia coronata f. sp. avenae, the causal agent of oat crown rust.</title>
        <authorList>
            <person name="Miller M.E."/>
            <person name="Zhang Y."/>
            <person name="Omidvar V."/>
            <person name="Sperschneider J."/>
            <person name="Schwessinger B."/>
            <person name="Raley C."/>
            <person name="Palmer J.M."/>
            <person name="Garnica D."/>
            <person name="Upadhyaya N."/>
            <person name="Rathjen J."/>
            <person name="Taylor J.M."/>
            <person name="Park R.F."/>
            <person name="Dodds P.N."/>
            <person name="Hirsch C.D."/>
            <person name="Kianian S.F."/>
            <person name="Figueroa M."/>
        </authorList>
    </citation>
    <scope>NUCLEOTIDE SEQUENCE [LARGE SCALE GENOMIC DNA]</scope>
    <source>
        <strain evidence="2">12SD80</strain>
    </source>
</reference>